<evidence type="ECO:0000313" key="1">
    <source>
        <dbReference type="EMBL" id="CAK0812388.1"/>
    </source>
</evidence>
<sequence>MRQRGVGLPAGQPGLLKVAGVVRAGGAQPRVQPRVQRLAAKLRVQGRDQESAAWRLVVAPAELEAVAQLQPCQQLAIRHIRALAQDNHERALPYLQRRALGLGFSDGDLQMALLWVRDLADIICHVKLEKVGPAILHDTHYRNQFETNTSSGFLKHEARIRWERVLFGPAYDGVEGLDRPKYGVQNILNDYRGPLQP</sequence>
<name>A0ABN9R3F6_9DINO</name>
<evidence type="ECO:0000313" key="2">
    <source>
        <dbReference type="Proteomes" id="UP001189429"/>
    </source>
</evidence>
<keyword evidence="2" id="KW-1185">Reference proteome</keyword>
<reference evidence="1" key="1">
    <citation type="submission" date="2023-10" db="EMBL/GenBank/DDBJ databases">
        <authorList>
            <person name="Chen Y."/>
            <person name="Shah S."/>
            <person name="Dougan E. K."/>
            <person name="Thang M."/>
            <person name="Chan C."/>
        </authorList>
    </citation>
    <scope>NUCLEOTIDE SEQUENCE [LARGE SCALE GENOMIC DNA]</scope>
</reference>
<protein>
    <recommendedName>
        <fullName evidence="3">Selenoprotein O</fullName>
    </recommendedName>
</protein>
<accession>A0ABN9R3F6</accession>
<proteinExistence type="predicted"/>
<comment type="caution">
    <text evidence="1">The sequence shown here is derived from an EMBL/GenBank/DDBJ whole genome shotgun (WGS) entry which is preliminary data.</text>
</comment>
<gene>
    <name evidence="1" type="ORF">PCOR1329_LOCUS16688</name>
</gene>
<dbReference type="InterPro" id="IPR022074">
    <property type="entry name" value="DUF3626"/>
</dbReference>
<evidence type="ECO:0008006" key="3">
    <source>
        <dbReference type="Google" id="ProtNLM"/>
    </source>
</evidence>
<dbReference type="EMBL" id="CAUYUJ010005125">
    <property type="protein sequence ID" value="CAK0812388.1"/>
    <property type="molecule type" value="Genomic_DNA"/>
</dbReference>
<dbReference type="Pfam" id="PF12294">
    <property type="entry name" value="DUF3626"/>
    <property type="match status" value="1"/>
</dbReference>
<organism evidence="1 2">
    <name type="scientific">Prorocentrum cordatum</name>
    <dbReference type="NCBI Taxonomy" id="2364126"/>
    <lineage>
        <taxon>Eukaryota</taxon>
        <taxon>Sar</taxon>
        <taxon>Alveolata</taxon>
        <taxon>Dinophyceae</taxon>
        <taxon>Prorocentrales</taxon>
        <taxon>Prorocentraceae</taxon>
        <taxon>Prorocentrum</taxon>
    </lineage>
</organism>
<dbReference type="Proteomes" id="UP001189429">
    <property type="component" value="Unassembled WGS sequence"/>
</dbReference>